<dbReference type="Proteomes" id="UP000179467">
    <property type="component" value="Unassembled WGS sequence"/>
</dbReference>
<proteinExistence type="predicted"/>
<name>A0A1S1H9R2_9SPHN</name>
<dbReference type="InterPro" id="IPR007438">
    <property type="entry name" value="DUF488"/>
</dbReference>
<dbReference type="Pfam" id="PF22752">
    <property type="entry name" value="DUF488-N3i"/>
    <property type="match status" value="1"/>
</dbReference>
<dbReference type="PANTHER" id="PTHR36849">
    <property type="entry name" value="CYTOPLASMIC PROTEIN-RELATED"/>
    <property type="match status" value="1"/>
</dbReference>
<dbReference type="OrthoDB" id="9790745at2"/>
<organism evidence="1 2">
    <name type="scientific">Edaphosphingomonas haloaromaticamans</name>
    <dbReference type="NCBI Taxonomy" id="653954"/>
    <lineage>
        <taxon>Bacteria</taxon>
        <taxon>Pseudomonadati</taxon>
        <taxon>Pseudomonadota</taxon>
        <taxon>Alphaproteobacteria</taxon>
        <taxon>Sphingomonadales</taxon>
        <taxon>Rhizorhabdaceae</taxon>
        <taxon>Edaphosphingomonas</taxon>
    </lineage>
</organism>
<dbReference type="RefSeq" id="WP_070935468.1">
    <property type="nucleotide sequence ID" value="NZ_MIPT01000001.1"/>
</dbReference>
<comment type="caution">
    <text evidence="1">The sequence shown here is derived from an EMBL/GenBank/DDBJ whole genome shotgun (WGS) entry which is preliminary data.</text>
</comment>
<dbReference type="AlphaFoldDB" id="A0A1S1H9R2"/>
<evidence type="ECO:0008006" key="3">
    <source>
        <dbReference type="Google" id="ProtNLM"/>
    </source>
</evidence>
<evidence type="ECO:0000313" key="1">
    <source>
        <dbReference type="EMBL" id="OHT18815.1"/>
    </source>
</evidence>
<reference evidence="1 2" key="1">
    <citation type="submission" date="2016-09" db="EMBL/GenBank/DDBJ databases">
        <title>Metabolic pathway, cell adaptation mechanisms and a novel monoxygenase revealed through proteogenomic-transcription analysis of a Sphingomonas haloaromaticamans strain degrading the fungicide ortho-phenylphenol.</title>
        <authorList>
            <person name="Perruchon C."/>
            <person name="Papadopoulou E.S."/>
            <person name="Rousidou C."/>
            <person name="Vasileiadis S."/>
            <person name="Tanou G."/>
            <person name="Amoutzias G."/>
            <person name="Molassiotis A."/>
            <person name="Karpouzas D.G."/>
        </authorList>
    </citation>
    <scope>NUCLEOTIDE SEQUENCE [LARGE SCALE GENOMIC DNA]</scope>
    <source>
        <strain evidence="1 2">P3</strain>
    </source>
</reference>
<accession>A0A1S1H9R2</accession>
<dbReference type="EMBL" id="MIPT01000001">
    <property type="protein sequence ID" value="OHT18815.1"/>
    <property type="molecule type" value="Genomic_DNA"/>
</dbReference>
<sequence>MAAGSPQDIRIKRAYLAPADDDGRRILVDRLWPRGLARAKAAIDLWLKDVAPSTELRHWFGHDPARWAEFRKRYAAELAGNPAVAELREIAGGHDPARWAEFRKRYAAELAGNPAVAELREIAGRERVTLVYAAHDEAHNNAVALAAYLAGA</sequence>
<keyword evidence="2" id="KW-1185">Reference proteome</keyword>
<gene>
    <name evidence="1" type="ORF">BHE75_00793</name>
</gene>
<dbReference type="InterPro" id="IPR052552">
    <property type="entry name" value="YeaO-like"/>
</dbReference>
<evidence type="ECO:0000313" key="2">
    <source>
        <dbReference type="Proteomes" id="UP000179467"/>
    </source>
</evidence>
<dbReference type="Pfam" id="PF04343">
    <property type="entry name" value="DUF488"/>
    <property type="match status" value="1"/>
</dbReference>
<dbReference type="PANTHER" id="PTHR36849:SF1">
    <property type="entry name" value="CYTOPLASMIC PROTEIN"/>
    <property type="match status" value="1"/>
</dbReference>
<protein>
    <recommendedName>
        <fullName evidence="3">Uroporphyrin-III C-methyltransferase</fullName>
    </recommendedName>
</protein>